<dbReference type="Proteomes" id="UP001186944">
    <property type="component" value="Unassembled WGS sequence"/>
</dbReference>
<evidence type="ECO:0000313" key="8">
    <source>
        <dbReference type="Proteomes" id="UP001186944"/>
    </source>
</evidence>
<gene>
    <name evidence="7" type="ORF">FSP39_004175</name>
</gene>
<evidence type="ECO:0000313" key="7">
    <source>
        <dbReference type="EMBL" id="KAK3099429.1"/>
    </source>
</evidence>
<name>A0AA88YHD7_PINIB</name>
<evidence type="ECO:0000259" key="5">
    <source>
        <dbReference type="Pfam" id="PF03712"/>
    </source>
</evidence>
<dbReference type="GO" id="GO:0005507">
    <property type="term" value="F:copper ion binding"/>
    <property type="evidence" value="ECO:0007669"/>
    <property type="project" value="InterPro"/>
</dbReference>
<evidence type="ECO:0000259" key="6">
    <source>
        <dbReference type="Pfam" id="PF24784"/>
    </source>
</evidence>
<evidence type="ECO:0000259" key="4">
    <source>
        <dbReference type="Pfam" id="PF01082"/>
    </source>
</evidence>
<dbReference type="InterPro" id="IPR024548">
    <property type="entry name" value="Cu2_monoox_C"/>
</dbReference>
<dbReference type="GO" id="GO:0004500">
    <property type="term" value="F:dopamine beta-monooxygenase activity"/>
    <property type="evidence" value="ECO:0007669"/>
    <property type="project" value="InterPro"/>
</dbReference>
<dbReference type="InterPro" id="IPR014784">
    <property type="entry name" value="Cu2_ascorb_mOase-like_C"/>
</dbReference>
<keyword evidence="1" id="KW-1015">Disulfide bond</keyword>
<dbReference type="InterPro" id="IPR008977">
    <property type="entry name" value="PHM/PNGase_F_dom_sf"/>
</dbReference>
<dbReference type="Gene3D" id="2.60.120.230">
    <property type="match status" value="1"/>
</dbReference>
<sequence>MGAIYVYTCKFIPMFFRGQQCPPAIVVGRTSEVELCQLDSDGDGRTNGQELGDPDCLWSPGNDSVLSYSNVTHPAICEPLNDTVCEKQNKWLHCDHEFKCDGLNDPDVQHFDIRLPKSKVSAKETTYICIILDVPTDGDYHIIGNTPIVDNTDVLHHILLYGCNEKDRKVKREVGVPYDCGMTPGDVCGRELIGVWTSGVKGECLHPQAGFRMGTHGYKRMALQVHWNNPYRTSGHYDSSGLRLYYTSNRRPNDAGILWVGQQYLEIPPSRDRVVINGTCSGDCTTAMFSDKISVFGAMNHMHLLGREQRVMLYRGGKYLHHITDEGHYSFNRPSQTNFPEPVQVLPGDELRTSCVFDSSRRRSTTLFGEGTDSEMCFTFIKYFPKENIPAPMCLAFKDLQLCEAMSEYKTHFPNGLKGCDFQKFASLTNPETLKLIFTIKEKCKPFHCLQECKSLLLEAKNLPCLHGDVWEFLKFYLLHEEGDFIRAQGEEAFARFTSCDLEIGIELGQGRSERNLMTTSSTTLTNTESASSESSITNFHTTQKPNFIQSNTQTATSISVSSGQSKCPKCPLQIPLCTTKNGSTDIKSYSISVILVSIIVSVIF</sequence>
<feature type="compositionally biased region" description="Low complexity" evidence="3">
    <location>
        <begin position="519"/>
        <end position="536"/>
    </location>
</feature>
<dbReference type="Pfam" id="PF01082">
    <property type="entry name" value="Cu2_monooxygen"/>
    <property type="match status" value="1"/>
</dbReference>
<evidence type="ECO:0000256" key="2">
    <source>
        <dbReference type="ARBA" id="ARBA00023180"/>
    </source>
</evidence>
<feature type="region of interest" description="Disordered" evidence="3">
    <location>
        <begin position="517"/>
        <end position="536"/>
    </location>
</feature>
<protein>
    <submittedName>
        <fullName evidence="7">Uncharacterized protein</fullName>
    </submittedName>
</protein>
<feature type="domain" description="Copper type II ascorbate-dependent monooxygenase N-terminal" evidence="4">
    <location>
        <begin position="111"/>
        <end position="232"/>
    </location>
</feature>
<dbReference type="InterPro" id="IPR036939">
    <property type="entry name" value="Cu2_ascorb_mOase_N_sf"/>
</dbReference>
<keyword evidence="2" id="KW-0325">Glycoprotein</keyword>
<dbReference type="Pfam" id="PF03712">
    <property type="entry name" value="Cu2_monoox_C"/>
    <property type="match status" value="1"/>
</dbReference>
<feature type="domain" description="Copper type II ascorbate-dependent monooxygenase C-terminal" evidence="5">
    <location>
        <begin position="254"/>
        <end position="395"/>
    </location>
</feature>
<evidence type="ECO:0000256" key="1">
    <source>
        <dbReference type="ARBA" id="ARBA00023157"/>
    </source>
</evidence>
<dbReference type="InterPro" id="IPR000945">
    <property type="entry name" value="DBH-like"/>
</dbReference>
<dbReference type="PANTHER" id="PTHR10157">
    <property type="entry name" value="DOPAMINE BETA HYDROXYLASE RELATED"/>
    <property type="match status" value="1"/>
</dbReference>
<organism evidence="7 8">
    <name type="scientific">Pinctada imbricata</name>
    <name type="common">Atlantic pearl-oyster</name>
    <name type="synonym">Pinctada martensii</name>
    <dbReference type="NCBI Taxonomy" id="66713"/>
    <lineage>
        <taxon>Eukaryota</taxon>
        <taxon>Metazoa</taxon>
        <taxon>Spiralia</taxon>
        <taxon>Lophotrochozoa</taxon>
        <taxon>Mollusca</taxon>
        <taxon>Bivalvia</taxon>
        <taxon>Autobranchia</taxon>
        <taxon>Pteriomorphia</taxon>
        <taxon>Pterioida</taxon>
        <taxon>Pterioidea</taxon>
        <taxon>Pteriidae</taxon>
        <taxon>Pinctada</taxon>
    </lineage>
</organism>
<proteinExistence type="predicted"/>
<accession>A0AA88YHD7</accession>
<dbReference type="Pfam" id="PF24784">
    <property type="entry name" value="Temptin_C"/>
    <property type="match status" value="1"/>
</dbReference>
<dbReference type="PANTHER" id="PTHR10157:SF23">
    <property type="entry name" value="MOXD1 HOMOLOG 1"/>
    <property type="match status" value="1"/>
</dbReference>
<dbReference type="Gene3D" id="2.60.120.310">
    <property type="entry name" value="Copper type II, ascorbate-dependent monooxygenase, N-terminal domain"/>
    <property type="match status" value="1"/>
</dbReference>
<dbReference type="InterPro" id="IPR000323">
    <property type="entry name" value="Cu2_ascorb_mOase_N"/>
</dbReference>
<dbReference type="InterPro" id="IPR057626">
    <property type="entry name" value="S-S_Temptin"/>
</dbReference>
<feature type="domain" description="Temptin Cys/Cys disulfide" evidence="6">
    <location>
        <begin position="32"/>
        <end position="75"/>
    </location>
</feature>
<evidence type="ECO:0000256" key="3">
    <source>
        <dbReference type="SAM" id="MobiDB-lite"/>
    </source>
</evidence>
<keyword evidence="8" id="KW-1185">Reference proteome</keyword>
<dbReference type="AlphaFoldDB" id="A0AA88YHD7"/>
<reference evidence="7" key="1">
    <citation type="submission" date="2019-08" db="EMBL/GenBank/DDBJ databases">
        <title>The improved chromosome-level genome for the pearl oyster Pinctada fucata martensii using PacBio sequencing and Hi-C.</title>
        <authorList>
            <person name="Zheng Z."/>
        </authorList>
    </citation>
    <scope>NUCLEOTIDE SEQUENCE</scope>
    <source>
        <strain evidence="7">ZZ-2019</strain>
        <tissue evidence="7">Adductor muscle</tissue>
    </source>
</reference>
<comment type="caution">
    <text evidence="7">The sequence shown here is derived from an EMBL/GenBank/DDBJ whole genome shotgun (WGS) entry which is preliminary data.</text>
</comment>
<dbReference type="SUPFAM" id="SSF49742">
    <property type="entry name" value="PHM/PNGase F"/>
    <property type="match status" value="2"/>
</dbReference>
<dbReference type="EMBL" id="VSWD01000006">
    <property type="protein sequence ID" value="KAK3099429.1"/>
    <property type="molecule type" value="Genomic_DNA"/>
</dbReference>